<sequence length="80" mass="9188">VNRFNPFGPHIINRGAKGVTQKIRENWVTNFEVIFRLESSPELDESFQANNSTQTRVPNLLNPSNILTFYPNQISQNLSQ</sequence>
<proteinExistence type="predicted"/>
<accession>A0A3M7QQA9</accession>
<feature type="non-terminal residue" evidence="1">
    <location>
        <position position="1"/>
    </location>
</feature>
<keyword evidence="2" id="KW-1185">Reference proteome</keyword>
<name>A0A3M7QQA9_BRAPC</name>
<evidence type="ECO:0000313" key="1">
    <source>
        <dbReference type="EMBL" id="RNA13261.1"/>
    </source>
</evidence>
<comment type="caution">
    <text evidence="1">The sequence shown here is derived from an EMBL/GenBank/DDBJ whole genome shotgun (WGS) entry which is preliminary data.</text>
</comment>
<dbReference type="Proteomes" id="UP000276133">
    <property type="component" value="Unassembled WGS sequence"/>
</dbReference>
<dbReference type="EMBL" id="REGN01005464">
    <property type="protein sequence ID" value="RNA13261.1"/>
    <property type="molecule type" value="Genomic_DNA"/>
</dbReference>
<organism evidence="1 2">
    <name type="scientific">Brachionus plicatilis</name>
    <name type="common">Marine rotifer</name>
    <name type="synonym">Brachionus muelleri</name>
    <dbReference type="NCBI Taxonomy" id="10195"/>
    <lineage>
        <taxon>Eukaryota</taxon>
        <taxon>Metazoa</taxon>
        <taxon>Spiralia</taxon>
        <taxon>Gnathifera</taxon>
        <taxon>Rotifera</taxon>
        <taxon>Eurotatoria</taxon>
        <taxon>Monogononta</taxon>
        <taxon>Pseudotrocha</taxon>
        <taxon>Ploima</taxon>
        <taxon>Brachionidae</taxon>
        <taxon>Brachionus</taxon>
    </lineage>
</organism>
<gene>
    <name evidence="1" type="ORF">BpHYR1_050451</name>
</gene>
<dbReference type="AlphaFoldDB" id="A0A3M7QQA9"/>
<evidence type="ECO:0000313" key="2">
    <source>
        <dbReference type="Proteomes" id="UP000276133"/>
    </source>
</evidence>
<reference evidence="1 2" key="1">
    <citation type="journal article" date="2018" name="Sci. Rep.">
        <title>Genomic signatures of local adaptation to the degree of environmental predictability in rotifers.</title>
        <authorList>
            <person name="Franch-Gras L."/>
            <person name="Hahn C."/>
            <person name="Garcia-Roger E.M."/>
            <person name="Carmona M.J."/>
            <person name="Serra M."/>
            <person name="Gomez A."/>
        </authorList>
    </citation>
    <scope>NUCLEOTIDE SEQUENCE [LARGE SCALE GENOMIC DNA]</scope>
    <source>
        <strain evidence="1">HYR1</strain>
    </source>
</reference>
<protein>
    <submittedName>
        <fullName evidence="1">Uncharacterized protein</fullName>
    </submittedName>
</protein>